<dbReference type="SUPFAM" id="SSF53067">
    <property type="entry name" value="Actin-like ATPase domain"/>
    <property type="match status" value="2"/>
</dbReference>
<name>A0A6P1TQD6_9FIRM</name>
<proteinExistence type="predicted"/>
<keyword evidence="2" id="KW-0131">Cell cycle</keyword>
<dbReference type="SMART" id="SM00842">
    <property type="entry name" value="FtsA"/>
    <property type="match status" value="1"/>
</dbReference>
<dbReference type="EMBL" id="CP048000">
    <property type="protein sequence ID" value="QHQ62111.1"/>
    <property type="molecule type" value="Genomic_DNA"/>
</dbReference>
<dbReference type="InterPro" id="IPR050696">
    <property type="entry name" value="FtsA/MreB"/>
</dbReference>
<dbReference type="AlphaFoldDB" id="A0A6P1TQD6"/>
<dbReference type="PANTHER" id="PTHR32432:SF3">
    <property type="entry name" value="ETHANOLAMINE UTILIZATION PROTEIN EUTJ"/>
    <property type="match status" value="1"/>
</dbReference>
<dbReference type="InterPro" id="IPR003494">
    <property type="entry name" value="SHS2_FtsA"/>
</dbReference>
<evidence type="ECO:0000259" key="1">
    <source>
        <dbReference type="SMART" id="SM00842"/>
    </source>
</evidence>
<dbReference type="RefSeq" id="WP_161838936.1">
    <property type="nucleotide sequence ID" value="NZ_CP048000.1"/>
</dbReference>
<protein>
    <submittedName>
        <fullName evidence="2">Cell division protein FtsA</fullName>
    </submittedName>
</protein>
<dbReference type="CDD" id="cd24004">
    <property type="entry name" value="ASKHA_NBD_PilM-like"/>
    <property type="match status" value="1"/>
</dbReference>
<organism evidence="2 3">
    <name type="scientific">Anaerocolumna sedimenticola</name>
    <dbReference type="NCBI Taxonomy" id="2696063"/>
    <lineage>
        <taxon>Bacteria</taxon>
        <taxon>Bacillati</taxon>
        <taxon>Bacillota</taxon>
        <taxon>Clostridia</taxon>
        <taxon>Lachnospirales</taxon>
        <taxon>Lachnospiraceae</taxon>
        <taxon>Anaerocolumna</taxon>
    </lineage>
</organism>
<dbReference type="GO" id="GO:0051301">
    <property type="term" value="P:cell division"/>
    <property type="evidence" value="ECO:0007669"/>
    <property type="project" value="UniProtKB-KW"/>
</dbReference>
<reference evidence="2 3" key="1">
    <citation type="submission" date="2020-01" db="EMBL/GenBank/DDBJ databases">
        <title>Genome analysis of Anaerocolumna sp. CBA3638.</title>
        <authorList>
            <person name="Kim J."/>
            <person name="Roh S.W."/>
        </authorList>
    </citation>
    <scope>NUCLEOTIDE SEQUENCE [LARGE SCALE GENOMIC DNA]</scope>
    <source>
        <strain evidence="2 3">CBA3638</strain>
    </source>
</reference>
<dbReference type="Gene3D" id="3.30.420.40">
    <property type="match status" value="2"/>
</dbReference>
<gene>
    <name evidence="2" type="ORF">Ana3638_16050</name>
</gene>
<accession>A0A6P1TQD6</accession>
<sequence>MENKRYPEHLVFGLDIGTRSIVGTVGYRENNQNFIVVAQCVREHDTRAMMDGQIHDIPKVSETILEVKKELEAQIGRKLTDVCIAAAGRVLKTVTVSAEYEFPSETTLNEEHIHSLELIGVEKAYDTLREEVKEDKINFYCVGYSVIRYFLNGYSMIKLEGHKASKIGTELLATFLPDEVIDGLYTAVERAGLQVANLTLEPIAAINVAIPEKFRLLNIAMIDVGAGTSDISITKDGSIIAYGMIPYAGDEITEAIVQKYLVEFKTAEIMKLACLRKKKVTYKDIMGINHKVTTEEIIDSVSEAVHRITKCVAEKIIELNGGKSVSAVFVVGGGGKIPGFVTSLAEYLNLPNDRVALRGEEVLGDVTFLQENIKKDPLLVTPIGICLNFYDQTNNFIFVNVNGERVKLYDNNKLTIVDAAIQVGFPNEKLFPRRGKAINFTLNGNKRLVRGELGEAAVVKLNGELVGISHSIVQNDKIEIIESTVGEDAVYEVRQLAEYNGTISFICNGQSIICPKFVMANGKLVSEFYSIQDQDEIQILNYYTLQQVLEFMDIKTKGTIYVNNMPAKMEEKVYENFTIQCELKKEQPEENTGILEEASEQYEGAEQEETNLNVDNSLNTKTVSAVAVKNNETGTSIIKEENNRKTDLYVIINLEPVKLSNKSKYIFVDIFDFYPFDLKKVGGSELVVTLNGEKADFTTPLKERDVIELYWKE</sequence>
<evidence type="ECO:0000313" key="2">
    <source>
        <dbReference type="EMBL" id="QHQ62111.1"/>
    </source>
</evidence>
<dbReference type="Pfam" id="PF14450">
    <property type="entry name" value="FtsA"/>
    <property type="match status" value="1"/>
</dbReference>
<evidence type="ECO:0000313" key="3">
    <source>
        <dbReference type="Proteomes" id="UP000464314"/>
    </source>
</evidence>
<feature type="domain" description="SHS2" evidence="1">
    <location>
        <begin position="11"/>
        <end position="209"/>
    </location>
</feature>
<dbReference type="InterPro" id="IPR043129">
    <property type="entry name" value="ATPase_NBD"/>
</dbReference>
<keyword evidence="2" id="KW-0132">Cell division</keyword>
<dbReference type="KEGG" id="anr:Ana3638_16050"/>
<keyword evidence="3" id="KW-1185">Reference proteome</keyword>
<dbReference type="PANTHER" id="PTHR32432">
    <property type="entry name" value="CELL DIVISION PROTEIN FTSA-RELATED"/>
    <property type="match status" value="1"/>
</dbReference>
<dbReference type="Proteomes" id="UP000464314">
    <property type="component" value="Chromosome"/>
</dbReference>